<dbReference type="PRINTS" id="PR00385">
    <property type="entry name" value="P450"/>
</dbReference>
<accession>A0AAN7SRC2</accession>
<dbReference type="InterPro" id="IPR001128">
    <property type="entry name" value="Cyt_P450"/>
</dbReference>
<dbReference type="Proteomes" id="UP001353858">
    <property type="component" value="Unassembled WGS sequence"/>
</dbReference>
<reference evidence="13" key="1">
    <citation type="submission" date="2023-01" db="EMBL/GenBank/DDBJ databases">
        <title>Key to firefly adult light organ development and bioluminescence: homeobox transcription factors regulate luciferase expression and transportation to peroxisome.</title>
        <authorList>
            <person name="Fu X."/>
        </authorList>
    </citation>
    <scope>NUCLEOTIDE SEQUENCE [LARGE SCALE GENOMIC DNA]</scope>
</reference>
<evidence type="ECO:0000256" key="1">
    <source>
        <dbReference type="ARBA" id="ARBA00001971"/>
    </source>
</evidence>
<comment type="subcellular location">
    <subcellularLocation>
        <location evidence="4">Endoplasmic reticulum membrane</location>
        <topology evidence="4">Peripheral membrane protein</topology>
    </subcellularLocation>
    <subcellularLocation>
        <location evidence="3">Microsome membrane</location>
        <topology evidence="3">Peripheral membrane protein</topology>
    </subcellularLocation>
</comment>
<keyword evidence="6 11" id="KW-0349">Heme</keyword>
<dbReference type="Gene3D" id="3.40.630.30">
    <property type="match status" value="1"/>
</dbReference>
<evidence type="ECO:0000256" key="8">
    <source>
        <dbReference type="ARBA" id="ARBA00023002"/>
    </source>
</evidence>
<keyword evidence="13" id="KW-1185">Reference proteome</keyword>
<dbReference type="EMBL" id="JARPUR010000003">
    <property type="protein sequence ID" value="KAK4880260.1"/>
    <property type="molecule type" value="Genomic_DNA"/>
</dbReference>
<evidence type="ECO:0000256" key="6">
    <source>
        <dbReference type="ARBA" id="ARBA00022617"/>
    </source>
</evidence>
<evidence type="ECO:0000256" key="11">
    <source>
        <dbReference type="PIRSR" id="PIRSR602403-1"/>
    </source>
</evidence>
<dbReference type="InterPro" id="IPR050196">
    <property type="entry name" value="Cytochrome_P450_Monoox"/>
</dbReference>
<keyword evidence="10" id="KW-0503">Monooxygenase</keyword>
<gene>
    <name evidence="12" type="ORF">RN001_008406</name>
</gene>
<evidence type="ECO:0000256" key="10">
    <source>
        <dbReference type="ARBA" id="ARBA00023033"/>
    </source>
</evidence>
<dbReference type="GO" id="GO:0020037">
    <property type="term" value="F:heme binding"/>
    <property type="evidence" value="ECO:0007669"/>
    <property type="project" value="InterPro"/>
</dbReference>
<sequence length="701" mass="81271">MSFVIIILSIFVVSYLVKLYYKWYLFDQRLKNIAGPKPLPFIGNLLLIKSQSHVITVGFQLQKQFKGLVKIYLGFIPRIIIYDQKYAEFLLNSTTILEKSYEYNFLKPWLGTGLLTSSGSKWKIRRKLITPTFHFQILEQYIGIFNVQSDVLVDCLKDRLDEQAFDLFPYITLCTLDVICEAAMGTQVNAQKDSNNIYVRSVKDMCIIVAERVFSPTKMINFLYQLTTTYSKEKKTLSVLHNYTTSVINERRQSLNAATNIETDEDTGIKRRLTFLDLLLRCNLNGSKLSTESIREEVDTFMFEGHDTTASGVAFTLYCLSKNKNKHIQAKLHEIFCDDKNRSPTYQDLQSMKYLEMVIKEALRLYPPVPTYSRTLNEDVEFDNHILPKGLTLTILALSLHRQEEVFPDPEKFDPERFSLENSSKRSPYAYLPFSAGARNCIGQRFAMLELKSVVSKFNYNLNMSSNTSKPPKIWKEFERKRHSDGKLIKFWLQEIEEHQIEDVVELLLKNYIYEEPLSKYFKVAEDELTLAEGREFYKHCMLQGYSIVCMTKDDDDNPKIVGFNINTLDSKYGPKIEVDGIAFNQMLAIVEYIHSINNMYEYCGVAEFFCDKGLYVLPEYRGYGITVEYLHCWKLIAKENNIKVVGGTFTSKFSQAAAQKAGFTELVSRAYVELRKIDHELVPDNIEEHTENLKVYYSEV</sequence>
<dbReference type="Pfam" id="PF00067">
    <property type="entry name" value="p450"/>
    <property type="match status" value="1"/>
</dbReference>
<dbReference type="InterPro" id="IPR036396">
    <property type="entry name" value="Cyt_P450_sf"/>
</dbReference>
<comment type="similarity">
    <text evidence="5">Belongs to the cytochrome P450 family.</text>
</comment>
<dbReference type="AlphaFoldDB" id="A0AAN7SRC2"/>
<evidence type="ECO:0000256" key="3">
    <source>
        <dbReference type="ARBA" id="ARBA00004174"/>
    </source>
</evidence>
<dbReference type="PANTHER" id="PTHR24291">
    <property type="entry name" value="CYTOCHROME P450 FAMILY 4"/>
    <property type="match status" value="1"/>
</dbReference>
<feature type="binding site" description="axial binding residue" evidence="11">
    <location>
        <position position="441"/>
    </location>
    <ligand>
        <name>heme</name>
        <dbReference type="ChEBI" id="CHEBI:30413"/>
    </ligand>
    <ligandPart>
        <name>Fe</name>
        <dbReference type="ChEBI" id="CHEBI:18248"/>
    </ligandPart>
</feature>
<protein>
    <recommendedName>
        <fullName evidence="14">Cytochrome P450</fullName>
    </recommendedName>
</protein>
<evidence type="ECO:0000256" key="7">
    <source>
        <dbReference type="ARBA" id="ARBA00022723"/>
    </source>
</evidence>
<evidence type="ECO:0000256" key="5">
    <source>
        <dbReference type="ARBA" id="ARBA00010617"/>
    </source>
</evidence>
<dbReference type="CDD" id="cd20628">
    <property type="entry name" value="CYP4"/>
    <property type="match status" value="1"/>
</dbReference>
<dbReference type="GO" id="GO:0016705">
    <property type="term" value="F:oxidoreductase activity, acting on paired donors, with incorporation or reduction of molecular oxygen"/>
    <property type="evidence" value="ECO:0007669"/>
    <property type="project" value="InterPro"/>
</dbReference>
<dbReference type="GO" id="GO:0005789">
    <property type="term" value="C:endoplasmic reticulum membrane"/>
    <property type="evidence" value="ECO:0007669"/>
    <property type="project" value="UniProtKB-SubCell"/>
</dbReference>
<evidence type="ECO:0008006" key="14">
    <source>
        <dbReference type="Google" id="ProtNLM"/>
    </source>
</evidence>
<dbReference type="PRINTS" id="PR00465">
    <property type="entry name" value="EP450IV"/>
</dbReference>
<evidence type="ECO:0000256" key="4">
    <source>
        <dbReference type="ARBA" id="ARBA00004406"/>
    </source>
</evidence>
<keyword evidence="9 11" id="KW-0408">Iron</keyword>
<keyword evidence="7 11" id="KW-0479">Metal-binding</keyword>
<evidence type="ECO:0000256" key="2">
    <source>
        <dbReference type="ARBA" id="ARBA00003690"/>
    </source>
</evidence>
<dbReference type="InterPro" id="IPR002403">
    <property type="entry name" value="Cyt_P450_E_grp-IV"/>
</dbReference>
<comment type="function">
    <text evidence="2">May be involved in the metabolism of insect hormones and in the breakdown of synthetic insecticides.</text>
</comment>
<comment type="cofactor">
    <cofactor evidence="1 11">
        <name>heme</name>
        <dbReference type="ChEBI" id="CHEBI:30413"/>
    </cofactor>
</comment>
<evidence type="ECO:0000313" key="12">
    <source>
        <dbReference type="EMBL" id="KAK4880260.1"/>
    </source>
</evidence>
<keyword evidence="8" id="KW-0560">Oxidoreductase</keyword>
<dbReference type="SUPFAM" id="SSF48264">
    <property type="entry name" value="Cytochrome P450"/>
    <property type="match status" value="1"/>
</dbReference>
<name>A0AAN7SRC2_9COLE</name>
<dbReference type="InterPro" id="IPR016181">
    <property type="entry name" value="Acyl_CoA_acyltransferase"/>
</dbReference>
<dbReference type="PROSITE" id="PS00086">
    <property type="entry name" value="CYTOCHROME_P450"/>
    <property type="match status" value="1"/>
</dbReference>
<proteinExistence type="inferred from homology"/>
<dbReference type="Gene3D" id="1.10.630.10">
    <property type="entry name" value="Cytochrome P450"/>
    <property type="match status" value="1"/>
</dbReference>
<dbReference type="SUPFAM" id="SSF55729">
    <property type="entry name" value="Acyl-CoA N-acyltransferases (Nat)"/>
    <property type="match status" value="1"/>
</dbReference>
<evidence type="ECO:0000256" key="9">
    <source>
        <dbReference type="ARBA" id="ARBA00023004"/>
    </source>
</evidence>
<dbReference type="InterPro" id="IPR017972">
    <property type="entry name" value="Cyt_P450_CS"/>
</dbReference>
<evidence type="ECO:0000313" key="13">
    <source>
        <dbReference type="Proteomes" id="UP001353858"/>
    </source>
</evidence>
<dbReference type="GO" id="GO:0004497">
    <property type="term" value="F:monooxygenase activity"/>
    <property type="evidence" value="ECO:0007669"/>
    <property type="project" value="UniProtKB-KW"/>
</dbReference>
<dbReference type="GO" id="GO:0005506">
    <property type="term" value="F:iron ion binding"/>
    <property type="evidence" value="ECO:0007669"/>
    <property type="project" value="InterPro"/>
</dbReference>
<dbReference type="PANTHER" id="PTHR24291:SF187">
    <property type="entry name" value="CYTOCHROME P450 4AE1-RELATED"/>
    <property type="match status" value="1"/>
</dbReference>
<organism evidence="12 13">
    <name type="scientific">Aquatica leii</name>
    <dbReference type="NCBI Taxonomy" id="1421715"/>
    <lineage>
        <taxon>Eukaryota</taxon>
        <taxon>Metazoa</taxon>
        <taxon>Ecdysozoa</taxon>
        <taxon>Arthropoda</taxon>
        <taxon>Hexapoda</taxon>
        <taxon>Insecta</taxon>
        <taxon>Pterygota</taxon>
        <taxon>Neoptera</taxon>
        <taxon>Endopterygota</taxon>
        <taxon>Coleoptera</taxon>
        <taxon>Polyphaga</taxon>
        <taxon>Elateriformia</taxon>
        <taxon>Elateroidea</taxon>
        <taxon>Lampyridae</taxon>
        <taxon>Luciolinae</taxon>
        <taxon>Aquatica</taxon>
    </lineage>
</organism>
<comment type="caution">
    <text evidence="12">The sequence shown here is derived from an EMBL/GenBank/DDBJ whole genome shotgun (WGS) entry which is preliminary data.</text>
</comment>